<dbReference type="InterPro" id="IPR004633">
    <property type="entry name" value="NaPi_cotrn-rel/YqeW-like"/>
</dbReference>
<dbReference type="GO" id="GO:0005886">
    <property type="term" value="C:plasma membrane"/>
    <property type="evidence" value="ECO:0007669"/>
    <property type="project" value="UniProtKB-SubCell"/>
</dbReference>
<proteinExistence type="predicted"/>
<feature type="transmembrane region" description="Helical" evidence="6">
    <location>
        <begin position="80"/>
        <end position="105"/>
    </location>
</feature>
<dbReference type="PANTHER" id="PTHR10010:SF46">
    <property type="entry name" value="SODIUM-DEPENDENT PHOSPHATE TRANSPORT PROTEIN 2B"/>
    <property type="match status" value="1"/>
</dbReference>
<organism evidence="7 8">
    <name type="scientific">Pseudohalioglobus sediminis</name>
    <dbReference type="NCBI Taxonomy" id="2606449"/>
    <lineage>
        <taxon>Bacteria</taxon>
        <taxon>Pseudomonadati</taxon>
        <taxon>Pseudomonadota</taxon>
        <taxon>Gammaproteobacteria</taxon>
        <taxon>Cellvibrionales</taxon>
        <taxon>Halieaceae</taxon>
        <taxon>Pseudohalioglobus</taxon>
    </lineage>
</organism>
<keyword evidence="5 6" id="KW-0472">Membrane</keyword>
<dbReference type="GO" id="GO:0044341">
    <property type="term" value="P:sodium-dependent phosphate transport"/>
    <property type="evidence" value="ECO:0007669"/>
    <property type="project" value="InterPro"/>
</dbReference>
<evidence type="ECO:0000256" key="4">
    <source>
        <dbReference type="ARBA" id="ARBA00022989"/>
    </source>
</evidence>
<sequence length="587" mass="64859">MNYGFGDVLTLLGALGLFLYGMRVMSDALIELAGDRMRSILATTTSNRFLAVLTGFSITAIIQSSSATTLMVVSFTNAGLLTLVEAIGVIMGANIGTTVTAWLISIFGFKISMSAIALPLVGIGFLLSLRSEKHWQQWGYFIIGFAVLFIGLQFLKDSVPDIRSNPEILSFLANYTSMGFLSVLLFLAIGAVLTLVVQSSSAAMALTLLMTWQGWIPFDMAAAMVLGQNVGTTITANLAALIANYQAKRAARAHLIFNLAGVLLALLVFYPSIHLVDVFMQRTEGASPLVQSAAVPVALSVYHTAFNIVNTLLLLGFVEKIAAIVSWMVPEEKAPEPAIDQPVFLSNISLEYPQTGIKALFDESLRLLQNAGYKAIAHGLSVHREDLDKGVRLRQVLEWSEPIPVNIDELYQTRIKSVYGAILEYATRLQSECDLSEEEVEIVRNILIADRMLVRTVKRMQSLHDNIVLFMSSGNESIIEEYNAIRRRILKVMREIHRASESESPLRHIRKLEKQREKAKELDVLASGRVNQLLLEGKITQVMATSLINDSDQASKIVHSLIDIATLLYFPRDRLVARLEEKREDAA</sequence>
<dbReference type="NCBIfam" id="NF037997">
    <property type="entry name" value="Na_Pi_symport"/>
    <property type="match status" value="1"/>
</dbReference>
<dbReference type="NCBIfam" id="TIGR00704">
    <property type="entry name" value="NaPi_cotrn_rel"/>
    <property type="match status" value="1"/>
</dbReference>
<feature type="transmembrane region" description="Helical" evidence="6">
    <location>
        <begin position="255"/>
        <end position="273"/>
    </location>
</feature>
<feature type="transmembrane region" description="Helical" evidence="6">
    <location>
        <begin position="175"/>
        <end position="195"/>
    </location>
</feature>
<dbReference type="PANTHER" id="PTHR10010">
    <property type="entry name" value="SOLUTE CARRIER FAMILY 34 SODIUM PHOSPHATE , MEMBER 2-RELATED"/>
    <property type="match status" value="1"/>
</dbReference>
<evidence type="ECO:0000256" key="2">
    <source>
        <dbReference type="ARBA" id="ARBA00022475"/>
    </source>
</evidence>
<feature type="transmembrane region" description="Helical" evidence="6">
    <location>
        <begin position="224"/>
        <end position="243"/>
    </location>
</feature>
<dbReference type="EMBL" id="VTUX01000007">
    <property type="protein sequence ID" value="KAA1189616.1"/>
    <property type="molecule type" value="Genomic_DNA"/>
</dbReference>
<dbReference type="GO" id="GO:0005436">
    <property type="term" value="F:sodium:phosphate symporter activity"/>
    <property type="evidence" value="ECO:0007669"/>
    <property type="project" value="InterPro"/>
</dbReference>
<comment type="caution">
    <text evidence="7">The sequence shown here is derived from an EMBL/GenBank/DDBJ whole genome shotgun (WGS) entry which is preliminary data.</text>
</comment>
<evidence type="ECO:0000256" key="5">
    <source>
        <dbReference type="ARBA" id="ARBA00023136"/>
    </source>
</evidence>
<evidence type="ECO:0000256" key="3">
    <source>
        <dbReference type="ARBA" id="ARBA00022692"/>
    </source>
</evidence>
<gene>
    <name evidence="7" type="ORF">F0M18_14805</name>
</gene>
<dbReference type="RefSeq" id="WP_149612226.1">
    <property type="nucleotide sequence ID" value="NZ_VTUX01000007.1"/>
</dbReference>
<evidence type="ECO:0000256" key="6">
    <source>
        <dbReference type="SAM" id="Phobius"/>
    </source>
</evidence>
<feature type="transmembrane region" description="Helical" evidence="6">
    <location>
        <begin position="50"/>
        <end position="73"/>
    </location>
</feature>
<dbReference type="Proteomes" id="UP000323708">
    <property type="component" value="Unassembled WGS sequence"/>
</dbReference>
<evidence type="ECO:0000313" key="7">
    <source>
        <dbReference type="EMBL" id="KAA1189616.1"/>
    </source>
</evidence>
<reference evidence="7 8" key="1">
    <citation type="submission" date="2019-09" db="EMBL/GenBank/DDBJ databases">
        <authorList>
            <person name="Chen X.-Y."/>
        </authorList>
    </citation>
    <scope>NUCLEOTIDE SEQUENCE [LARGE SCALE GENOMIC DNA]</scope>
    <source>
        <strain evidence="7 8">NY5</strain>
    </source>
</reference>
<dbReference type="InterPro" id="IPR003841">
    <property type="entry name" value="Na/Pi_transpt"/>
</dbReference>
<dbReference type="Pfam" id="PF02690">
    <property type="entry name" value="Na_Pi_cotrans"/>
    <property type="match status" value="2"/>
</dbReference>
<evidence type="ECO:0000313" key="8">
    <source>
        <dbReference type="Proteomes" id="UP000323708"/>
    </source>
</evidence>
<feature type="transmembrane region" description="Helical" evidence="6">
    <location>
        <begin position="111"/>
        <end position="129"/>
    </location>
</feature>
<keyword evidence="3 6" id="KW-0812">Transmembrane</keyword>
<keyword evidence="4 6" id="KW-1133">Transmembrane helix</keyword>
<name>A0A5B0WRU8_9GAMM</name>
<dbReference type="AlphaFoldDB" id="A0A5B0WRU8"/>
<comment type="subcellular location">
    <subcellularLocation>
        <location evidence="1">Cell membrane</location>
        <topology evidence="1">Multi-pass membrane protein</topology>
    </subcellularLocation>
</comment>
<feature type="transmembrane region" description="Helical" evidence="6">
    <location>
        <begin position="293"/>
        <end position="318"/>
    </location>
</feature>
<keyword evidence="8" id="KW-1185">Reference proteome</keyword>
<feature type="transmembrane region" description="Helical" evidence="6">
    <location>
        <begin position="138"/>
        <end position="155"/>
    </location>
</feature>
<keyword evidence="2" id="KW-1003">Cell membrane</keyword>
<protein>
    <submittedName>
        <fullName evidence="7">Na/Pi cotransporter family protein</fullName>
    </submittedName>
</protein>
<evidence type="ECO:0000256" key="1">
    <source>
        <dbReference type="ARBA" id="ARBA00004651"/>
    </source>
</evidence>
<accession>A0A5B0WRU8</accession>